<dbReference type="Proteomes" id="UP000520156">
    <property type="component" value="Unassembled WGS sequence"/>
</dbReference>
<evidence type="ECO:0000256" key="2">
    <source>
        <dbReference type="ARBA" id="ARBA00022692"/>
    </source>
</evidence>
<dbReference type="Pfam" id="PF03865">
    <property type="entry name" value="ShlB"/>
    <property type="match status" value="1"/>
</dbReference>
<dbReference type="Gene3D" id="2.40.160.50">
    <property type="entry name" value="membrane protein fhac: a member of the omp85/tpsb transporter family"/>
    <property type="match status" value="1"/>
</dbReference>
<keyword evidence="1" id="KW-0472">Membrane</keyword>
<organism evidence="7 8">
    <name type="scientific">Novosphingobium aerophilum</name>
    <dbReference type="NCBI Taxonomy" id="2839843"/>
    <lineage>
        <taxon>Bacteria</taxon>
        <taxon>Pseudomonadati</taxon>
        <taxon>Pseudomonadota</taxon>
        <taxon>Alphaproteobacteria</taxon>
        <taxon>Sphingomonadales</taxon>
        <taxon>Sphingomonadaceae</taxon>
        <taxon>Novosphingobium</taxon>
    </lineage>
</organism>
<reference evidence="7 8" key="1">
    <citation type="submission" date="2020-08" db="EMBL/GenBank/DDBJ databases">
        <title>The genome sequence of Novosphingobium flavum 4Y4.</title>
        <authorList>
            <person name="Liu Y."/>
        </authorList>
    </citation>
    <scope>NUCLEOTIDE SEQUENCE [LARGE SCALE GENOMIC DNA]</scope>
    <source>
        <strain evidence="7 8">4Y4</strain>
    </source>
</reference>
<feature type="domain" description="Haemolysin activator HlyB C-terminal" evidence="5">
    <location>
        <begin position="189"/>
        <end position="495"/>
    </location>
</feature>
<dbReference type="GO" id="GO:0008320">
    <property type="term" value="F:protein transmembrane transporter activity"/>
    <property type="evidence" value="ECO:0007669"/>
    <property type="project" value="TreeGrafter"/>
</dbReference>
<dbReference type="EMBL" id="JACLAU010000003">
    <property type="protein sequence ID" value="MBC2650793.1"/>
    <property type="molecule type" value="Genomic_DNA"/>
</dbReference>
<protein>
    <submittedName>
        <fullName evidence="7">ShlB/FhaC/HecB family hemolysin secretion/activation protein</fullName>
    </submittedName>
</protein>
<feature type="region of interest" description="Disordered" evidence="4">
    <location>
        <begin position="1"/>
        <end position="53"/>
    </location>
</feature>
<sequence length="534" mass="56634">MARAQPAPEGVDPGLISGERPVPRDRDAERRATPTVEVERALPSTPGPTGQSIQVGAITLSGLERLTPADFTDILTNSIGRRFSPKALYGLTNAIANRMRARGYVFATATIAPQRMTAGVLIVTVDEGRIDEVRFDGPVSKAVQSDLAPLAGAGPVTKGEVERRLLLAGDNSGTRIRSSKFFREGGRGILLVSASHDPATVRMALTNQGTRTIGPVQLRIDADLNGLIDSRDRLSISVTGTPAQPSELQFGRIRYARDLNSEGTEIALSATGSATRPGSYLAPLGFRSRSWAVGASLTQPLLRRRAASFWLEGELGLRSFRQWRTDTLVRYDRLSTARLTVYGNAKIAGGLWRVSAGVTQGLGWLGTTAPGDPLATRSDADGTYTVFSLWSDWTADLGHGLSLRLAGQGQLAAQPLPLSEEMALGGTAFLRGYDWGERSGDRGVAGLAELRYLIDQPLGLVRRAQVYAFADGGVVSNLQGGSGGGSLASAGGGLRIDLTPRMGTTVEVAVPLSGPRYDTGTQSAKINLGLIRSF</sequence>
<dbReference type="PANTHER" id="PTHR34597:SF6">
    <property type="entry name" value="BLR6126 PROTEIN"/>
    <property type="match status" value="1"/>
</dbReference>
<dbReference type="InterPro" id="IPR051544">
    <property type="entry name" value="TPS_OM_transporter"/>
</dbReference>
<dbReference type="Gene3D" id="3.10.20.310">
    <property type="entry name" value="membrane protein fhac"/>
    <property type="match status" value="1"/>
</dbReference>
<evidence type="ECO:0000259" key="6">
    <source>
        <dbReference type="Pfam" id="PF08479"/>
    </source>
</evidence>
<gene>
    <name evidence="7" type="ORF">H7F49_03680</name>
</gene>
<feature type="compositionally biased region" description="Basic and acidic residues" evidence="4">
    <location>
        <begin position="21"/>
        <end position="40"/>
    </location>
</feature>
<dbReference type="GO" id="GO:0046819">
    <property type="term" value="P:protein secretion by the type V secretion system"/>
    <property type="evidence" value="ECO:0007669"/>
    <property type="project" value="TreeGrafter"/>
</dbReference>
<evidence type="ECO:0000259" key="5">
    <source>
        <dbReference type="Pfam" id="PF03865"/>
    </source>
</evidence>
<dbReference type="InterPro" id="IPR005565">
    <property type="entry name" value="Hemolysn_activator_HlyB_C"/>
</dbReference>
<dbReference type="GO" id="GO:0098046">
    <property type="term" value="C:type V protein secretion system complex"/>
    <property type="evidence" value="ECO:0007669"/>
    <property type="project" value="TreeGrafter"/>
</dbReference>
<evidence type="ECO:0000256" key="1">
    <source>
        <dbReference type="ARBA" id="ARBA00022452"/>
    </source>
</evidence>
<dbReference type="PANTHER" id="PTHR34597">
    <property type="entry name" value="SLR1661 PROTEIN"/>
    <property type="match status" value="1"/>
</dbReference>
<proteinExistence type="predicted"/>
<keyword evidence="8" id="KW-1185">Reference proteome</keyword>
<keyword evidence="2" id="KW-0812">Transmembrane</keyword>
<accession>A0A7X1KB38</accession>
<evidence type="ECO:0000256" key="4">
    <source>
        <dbReference type="SAM" id="MobiDB-lite"/>
    </source>
</evidence>
<evidence type="ECO:0000313" key="8">
    <source>
        <dbReference type="Proteomes" id="UP000520156"/>
    </source>
</evidence>
<name>A0A7X1KB38_9SPHN</name>
<comment type="caution">
    <text evidence="7">The sequence shown here is derived from an EMBL/GenBank/DDBJ whole genome shotgun (WGS) entry which is preliminary data.</text>
</comment>
<feature type="domain" description="Polypeptide-transport-associated ShlB-type" evidence="6">
    <location>
        <begin position="56"/>
        <end position="128"/>
    </location>
</feature>
<evidence type="ECO:0000256" key="3">
    <source>
        <dbReference type="ARBA" id="ARBA00023237"/>
    </source>
</evidence>
<dbReference type="AlphaFoldDB" id="A0A7X1KB38"/>
<dbReference type="InterPro" id="IPR013686">
    <property type="entry name" value="Polypept-transport_assoc_ShlB"/>
</dbReference>
<dbReference type="Pfam" id="PF08479">
    <property type="entry name" value="POTRA_2"/>
    <property type="match status" value="1"/>
</dbReference>
<keyword evidence="1" id="KW-1134">Transmembrane beta strand</keyword>
<evidence type="ECO:0000313" key="7">
    <source>
        <dbReference type="EMBL" id="MBC2650793.1"/>
    </source>
</evidence>
<keyword evidence="3" id="KW-0998">Cell outer membrane</keyword>